<dbReference type="Proteomes" id="UP000199139">
    <property type="component" value="Unassembled WGS sequence"/>
</dbReference>
<dbReference type="AlphaFoldDB" id="A0A1I6UYR3"/>
<name>A0A1I6UYR3_9BACI</name>
<evidence type="ECO:0000313" key="2">
    <source>
        <dbReference type="Proteomes" id="UP000199139"/>
    </source>
</evidence>
<dbReference type="EMBL" id="FPAI01000037">
    <property type="protein sequence ID" value="SFT06555.1"/>
    <property type="molecule type" value="Genomic_DNA"/>
</dbReference>
<protein>
    <submittedName>
        <fullName evidence="1">Uncharacterized protein</fullName>
    </submittedName>
</protein>
<reference evidence="1 2" key="1">
    <citation type="submission" date="2016-10" db="EMBL/GenBank/DDBJ databases">
        <authorList>
            <person name="de Groot N.N."/>
        </authorList>
    </citation>
    <scope>NUCLEOTIDE SEQUENCE [LARGE SCALE GENOMIC DNA]</scope>
    <source>
        <strain evidence="1 2">DSM 17074</strain>
    </source>
</reference>
<proteinExistence type="predicted"/>
<dbReference type="STRING" id="306541.SAMN05421668_1373"/>
<gene>
    <name evidence="1" type="ORF">SAMN05421668_1373</name>
</gene>
<evidence type="ECO:0000313" key="1">
    <source>
        <dbReference type="EMBL" id="SFT06555.1"/>
    </source>
</evidence>
<accession>A0A1I6UYR3</accession>
<sequence>MDLTILNNEPLPLIYEPGRGAWTYRINVPDTHHLKAP</sequence>
<organism evidence="1 2">
    <name type="scientific">Halolactibacillus miurensis</name>
    <dbReference type="NCBI Taxonomy" id="306541"/>
    <lineage>
        <taxon>Bacteria</taxon>
        <taxon>Bacillati</taxon>
        <taxon>Bacillota</taxon>
        <taxon>Bacilli</taxon>
        <taxon>Bacillales</taxon>
        <taxon>Bacillaceae</taxon>
        <taxon>Halolactibacillus</taxon>
    </lineage>
</organism>